<feature type="domain" description="FRG" evidence="1">
    <location>
        <begin position="150"/>
        <end position="258"/>
    </location>
</feature>
<keyword evidence="3" id="KW-1185">Reference proteome</keyword>
<evidence type="ECO:0000313" key="3">
    <source>
        <dbReference type="Proteomes" id="UP001629214"/>
    </source>
</evidence>
<evidence type="ECO:0000313" key="2">
    <source>
        <dbReference type="EMBL" id="MFL9880696.1"/>
    </source>
</evidence>
<organism evidence="2 3">
    <name type="scientific">Herbaspirillum rhizosphaerae</name>
    <dbReference type="NCBI Taxonomy" id="346179"/>
    <lineage>
        <taxon>Bacteria</taxon>
        <taxon>Pseudomonadati</taxon>
        <taxon>Pseudomonadota</taxon>
        <taxon>Betaproteobacteria</taxon>
        <taxon>Burkholderiales</taxon>
        <taxon>Oxalobacteraceae</taxon>
        <taxon>Herbaspirillum</taxon>
    </lineage>
</organism>
<dbReference type="Pfam" id="PF08867">
    <property type="entry name" value="FRG"/>
    <property type="match status" value="1"/>
</dbReference>
<dbReference type="EMBL" id="JAQQFR010000014">
    <property type="protein sequence ID" value="MFL9880696.1"/>
    <property type="molecule type" value="Genomic_DNA"/>
</dbReference>
<comment type="caution">
    <text evidence="2">The sequence shown here is derived from an EMBL/GenBank/DDBJ whole genome shotgun (WGS) entry which is preliminary data.</text>
</comment>
<dbReference type="InterPro" id="IPR014966">
    <property type="entry name" value="FRG-dom"/>
</dbReference>
<dbReference type="Proteomes" id="UP001629214">
    <property type="component" value="Unassembled WGS sequence"/>
</dbReference>
<dbReference type="RefSeq" id="WP_408169712.1">
    <property type="nucleotide sequence ID" value="NZ_JAQQFR010000014.1"/>
</dbReference>
<sequence>MEQQQFGSIETPNGPAQLVLNIDADRRDEVMLCWNRNNDASKAKAILFNREEIQKSVHKLSPLRLFHVNPSNGLVFSPRHIEPEELQYAAGISIVLREDENSLQGEWKDLNGGQGNIKLSSVTDDNIKLVAESCNDWNEFKRWATEAREKNNAVQFRGHGSNDFKLQTTLHRAGRYRLDRYCDEIFLDFKTHAEAVMSMRFNLNDSEDFATLIGLAQHHGLPTPLLDWSSSPYIASFFAFTDAFESRSTRPDSTHVRVYALTRDYIDVASSSEVILPYFRPYISPLAITPRFNPRLYAQQGRFLVTNIGNLEQFLLTMEQKQDLKILHAADIPITCMGEALEELGYMGLTAATLFPGLDGVGRMLKYGMYFKNAPMLEPARPKTTTDRDYIFEYNEGVLDPELTPLESKKTMPPKTD</sequence>
<reference evidence="2 3" key="1">
    <citation type="journal article" date="2024" name="Chem. Sci.">
        <title>Discovery of megapolipeptins by genome mining of a Burkholderiales bacteria collection.</title>
        <authorList>
            <person name="Paulo B.S."/>
            <person name="Recchia M.J.J."/>
            <person name="Lee S."/>
            <person name="Fergusson C.H."/>
            <person name="Romanowski S.B."/>
            <person name="Hernandez A."/>
            <person name="Krull N."/>
            <person name="Liu D.Y."/>
            <person name="Cavanagh H."/>
            <person name="Bos A."/>
            <person name="Gray C.A."/>
            <person name="Murphy B.T."/>
            <person name="Linington R.G."/>
            <person name="Eustaquio A.S."/>
        </authorList>
    </citation>
    <scope>NUCLEOTIDE SEQUENCE [LARGE SCALE GENOMIC DNA]</scope>
    <source>
        <strain evidence="2 3">RL21-008-BIB-B</strain>
    </source>
</reference>
<dbReference type="SMART" id="SM00901">
    <property type="entry name" value="FRG"/>
    <property type="match status" value="1"/>
</dbReference>
<gene>
    <name evidence="2" type="ORF">PQR63_20025</name>
</gene>
<accession>A0ABW8ZEW8</accession>
<protein>
    <submittedName>
        <fullName evidence="2">FRG domain-containing protein</fullName>
    </submittedName>
</protein>
<name>A0ABW8ZEW8_9BURK</name>
<evidence type="ECO:0000259" key="1">
    <source>
        <dbReference type="SMART" id="SM00901"/>
    </source>
</evidence>
<proteinExistence type="predicted"/>